<evidence type="ECO:0000313" key="2">
    <source>
        <dbReference type="EMBL" id="MCI08753.1"/>
    </source>
</evidence>
<dbReference type="InterPro" id="IPR026960">
    <property type="entry name" value="RVT-Znf"/>
</dbReference>
<reference evidence="2 3" key="1">
    <citation type="journal article" date="2018" name="Front. Plant Sci.">
        <title>Red Clover (Trifolium pratense) and Zigzag Clover (T. medium) - A Picture of Genomic Similarities and Differences.</title>
        <authorList>
            <person name="Dluhosova J."/>
            <person name="Istvanek J."/>
            <person name="Nedelnik J."/>
            <person name="Repkova J."/>
        </authorList>
    </citation>
    <scope>NUCLEOTIDE SEQUENCE [LARGE SCALE GENOMIC DNA]</scope>
    <source>
        <strain evidence="3">cv. 10/8</strain>
        <tissue evidence="2">Leaf</tissue>
    </source>
</reference>
<dbReference type="PANTHER" id="PTHR36617:SF5">
    <property type="entry name" value="OS05G0421675 PROTEIN"/>
    <property type="match status" value="1"/>
</dbReference>
<comment type="caution">
    <text evidence="2">The sequence shown here is derived from an EMBL/GenBank/DDBJ whole genome shotgun (WGS) entry which is preliminary data.</text>
</comment>
<proteinExistence type="predicted"/>
<feature type="domain" description="Reverse transcriptase zinc-binding" evidence="1">
    <location>
        <begin position="32"/>
        <end position="120"/>
    </location>
</feature>
<protein>
    <submittedName>
        <fullName evidence="2">70 kDa peptidyl-prolyl isomerase</fullName>
    </submittedName>
</protein>
<keyword evidence="3" id="KW-1185">Reference proteome</keyword>
<organism evidence="2 3">
    <name type="scientific">Trifolium medium</name>
    <dbReference type="NCBI Taxonomy" id="97028"/>
    <lineage>
        <taxon>Eukaryota</taxon>
        <taxon>Viridiplantae</taxon>
        <taxon>Streptophyta</taxon>
        <taxon>Embryophyta</taxon>
        <taxon>Tracheophyta</taxon>
        <taxon>Spermatophyta</taxon>
        <taxon>Magnoliopsida</taxon>
        <taxon>eudicotyledons</taxon>
        <taxon>Gunneridae</taxon>
        <taxon>Pentapetalae</taxon>
        <taxon>rosids</taxon>
        <taxon>fabids</taxon>
        <taxon>Fabales</taxon>
        <taxon>Fabaceae</taxon>
        <taxon>Papilionoideae</taxon>
        <taxon>50 kb inversion clade</taxon>
        <taxon>NPAAA clade</taxon>
        <taxon>Hologalegina</taxon>
        <taxon>IRL clade</taxon>
        <taxon>Trifolieae</taxon>
        <taxon>Trifolium</taxon>
    </lineage>
</organism>
<dbReference type="EMBL" id="LXQA010070192">
    <property type="protein sequence ID" value="MCI08753.1"/>
    <property type="molecule type" value="Genomic_DNA"/>
</dbReference>
<sequence>MLGECRSLLVDFVLQPNISDKWVWRHDIVGGYTVKGVYNVLTTMDSPSVDATTDLIWHKQVPLKVSILAWRLLRNRLPTKENLATRHIISHDTQFCVAGCGGLETAHHLFLSCPIFAPLWCLVRSWISISLADPELFQEHFVQFIHSSRGLRARRSFLQLIWLCCI</sequence>
<dbReference type="PANTHER" id="PTHR36617">
    <property type="entry name" value="PROTEIN, PUTATIVE-RELATED"/>
    <property type="match status" value="1"/>
</dbReference>
<evidence type="ECO:0000313" key="3">
    <source>
        <dbReference type="Proteomes" id="UP000265520"/>
    </source>
</evidence>
<name>A0A392P9J7_9FABA</name>
<evidence type="ECO:0000259" key="1">
    <source>
        <dbReference type="Pfam" id="PF13966"/>
    </source>
</evidence>
<dbReference type="AlphaFoldDB" id="A0A392P9J7"/>
<dbReference type="Pfam" id="PF13966">
    <property type="entry name" value="zf-RVT"/>
    <property type="match status" value="1"/>
</dbReference>
<accession>A0A392P9J7</accession>
<dbReference type="Proteomes" id="UP000265520">
    <property type="component" value="Unassembled WGS sequence"/>
</dbReference>
<keyword evidence="2" id="KW-0413">Isomerase</keyword>
<dbReference type="GO" id="GO:0016853">
    <property type="term" value="F:isomerase activity"/>
    <property type="evidence" value="ECO:0007669"/>
    <property type="project" value="UniProtKB-KW"/>
</dbReference>